<dbReference type="InterPro" id="IPR036291">
    <property type="entry name" value="NAD(P)-bd_dom_sf"/>
</dbReference>
<proteinExistence type="inferred from homology"/>
<dbReference type="PROSITE" id="PS00061">
    <property type="entry name" value="ADH_SHORT"/>
    <property type="match status" value="1"/>
</dbReference>
<dbReference type="PANTHER" id="PTHR43391">
    <property type="entry name" value="RETINOL DEHYDROGENASE-RELATED"/>
    <property type="match status" value="1"/>
</dbReference>
<gene>
    <name evidence="4" type="ORF">BZL30_5937</name>
</gene>
<dbReference type="Proteomes" id="UP000189229">
    <property type="component" value="Unassembled WGS sequence"/>
</dbReference>
<dbReference type="AlphaFoldDB" id="A0A1V3WYJ0"/>
<comment type="similarity">
    <text evidence="1 3">Belongs to the short-chain dehydrogenases/reductases (SDR) family.</text>
</comment>
<name>A0A1V3WYJ0_MYCKA</name>
<evidence type="ECO:0000256" key="2">
    <source>
        <dbReference type="ARBA" id="ARBA00023002"/>
    </source>
</evidence>
<evidence type="ECO:0000313" key="5">
    <source>
        <dbReference type="Proteomes" id="UP000189229"/>
    </source>
</evidence>
<evidence type="ECO:0000256" key="1">
    <source>
        <dbReference type="ARBA" id="ARBA00006484"/>
    </source>
</evidence>
<dbReference type="NCBIfam" id="NF004526">
    <property type="entry name" value="PRK05872.1"/>
    <property type="match status" value="1"/>
</dbReference>
<dbReference type="InterPro" id="IPR020904">
    <property type="entry name" value="Sc_DH/Rdtase_CS"/>
</dbReference>
<dbReference type="EMBL" id="MVBM01000005">
    <property type="protein sequence ID" value="OOK71967.1"/>
    <property type="molecule type" value="Genomic_DNA"/>
</dbReference>
<dbReference type="PRINTS" id="PR00080">
    <property type="entry name" value="SDRFAMILY"/>
</dbReference>
<dbReference type="PRINTS" id="PR00081">
    <property type="entry name" value="GDHRDH"/>
</dbReference>
<evidence type="ECO:0000256" key="3">
    <source>
        <dbReference type="RuleBase" id="RU000363"/>
    </source>
</evidence>
<dbReference type="SUPFAM" id="SSF51735">
    <property type="entry name" value="NAD(P)-binding Rossmann-fold domains"/>
    <property type="match status" value="1"/>
</dbReference>
<protein>
    <submittedName>
        <fullName evidence="4">Short chain dehydrogenase family protein</fullName>
    </submittedName>
</protein>
<dbReference type="Gene3D" id="3.40.50.720">
    <property type="entry name" value="NAD(P)-binding Rossmann-like Domain"/>
    <property type="match status" value="1"/>
</dbReference>
<reference evidence="4 5" key="1">
    <citation type="submission" date="2017-02" db="EMBL/GenBank/DDBJ databases">
        <title>Complete genome sequences of Mycobacterium kansasii strains isolated from rhesus macaques.</title>
        <authorList>
            <person name="Panda A."/>
            <person name="Nagaraj S."/>
            <person name="Zhao X."/>
            <person name="Tettelin H."/>
            <person name="Detolla L.J."/>
        </authorList>
    </citation>
    <scope>NUCLEOTIDE SEQUENCE [LARGE SCALE GENOMIC DNA]</scope>
    <source>
        <strain evidence="4 5">11-3813</strain>
    </source>
</reference>
<dbReference type="PANTHER" id="PTHR43391:SF94">
    <property type="entry name" value="OXIDOREDUCTASE-RELATED"/>
    <property type="match status" value="1"/>
</dbReference>
<dbReference type="InterPro" id="IPR002347">
    <property type="entry name" value="SDR_fam"/>
</dbReference>
<evidence type="ECO:0000313" key="4">
    <source>
        <dbReference type="EMBL" id="OOK71967.1"/>
    </source>
</evidence>
<keyword evidence="2" id="KW-0560">Oxidoreductase</keyword>
<sequence>MARRLHGLGGKVVLIDLDCGQLEARAAELGDDRVLTVCADVRDLCAMQEAADRTVEHFGGIDILIANAGIVTFGSVLQVDPNAFQSIMDVNVVGVFHAVRAGLPSVLERRGYVLIVSSMAAYAAAPGMAPYNTAKAAVEHFANALRLEVGSRGVAVGSAHMAWVDTPMLRNSMSDLSAFRELVQRLPGQLGKITSVQECGAIFVEGIEKRARRINCPRWVNVFQWLKPVMASSFAQAQVATVVTDLLPRLDSEVAALGRSVTEHTKAIL</sequence>
<comment type="caution">
    <text evidence="4">The sequence shown here is derived from an EMBL/GenBank/DDBJ whole genome shotgun (WGS) entry which is preliminary data.</text>
</comment>
<dbReference type="Pfam" id="PF00106">
    <property type="entry name" value="adh_short"/>
    <property type="match status" value="1"/>
</dbReference>
<organism evidence="4 5">
    <name type="scientific">Mycobacterium kansasii</name>
    <dbReference type="NCBI Taxonomy" id="1768"/>
    <lineage>
        <taxon>Bacteria</taxon>
        <taxon>Bacillati</taxon>
        <taxon>Actinomycetota</taxon>
        <taxon>Actinomycetes</taxon>
        <taxon>Mycobacteriales</taxon>
        <taxon>Mycobacteriaceae</taxon>
        <taxon>Mycobacterium</taxon>
    </lineage>
</organism>
<dbReference type="CDD" id="cd05233">
    <property type="entry name" value="SDR_c"/>
    <property type="match status" value="1"/>
</dbReference>
<accession>A0A1V3WYJ0</accession>
<dbReference type="GO" id="GO:0016491">
    <property type="term" value="F:oxidoreductase activity"/>
    <property type="evidence" value="ECO:0007669"/>
    <property type="project" value="UniProtKB-KW"/>
</dbReference>